<protein>
    <submittedName>
        <fullName evidence="1">Uncharacterized protein</fullName>
    </submittedName>
</protein>
<dbReference type="EMBL" id="SACO01000010">
    <property type="protein sequence ID" value="RVU04119.1"/>
    <property type="molecule type" value="Genomic_DNA"/>
</dbReference>
<comment type="caution">
    <text evidence="1">The sequence shown here is derived from an EMBL/GenBank/DDBJ whole genome shotgun (WGS) entry which is preliminary data.</text>
</comment>
<dbReference type="Proteomes" id="UP000282837">
    <property type="component" value="Unassembled WGS sequence"/>
</dbReference>
<organism evidence="1 2">
    <name type="scientific">Novosphingobium umbonatum</name>
    <dbReference type="NCBI Taxonomy" id="1908524"/>
    <lineage>
        <taxon>Bacteria</taxon>
        <taxon>Pseudomonadati</taxon>
        <taxon>Pseudomonadota</taxon>
        <taxon>Alphaproteobacteria</taxon>
        <taxon>Sphingomonadales</taxon>
        <taxon>Sphingomonadaceae</taxon>
        <taxon>Novosphingobium</taxon>
    </lineage>
</organism>
<sequence>MKRKTPAALGGRGVERLGSISNAPFILGAYRAQLVANRYATCIEAAAIVAALAFQGGTHA</sequence>
<accession>A0A3S2V5K0</accession>
<dbReference type="AlphaFoldDB" id="A0A3S2V5K0"/>
<dbReference type="RefSeq" id="WP_127710256.1">
    <property type="nucleotide sequence ID" value="NZ_SACO01000010.1"/>
</dbReference>
<evidence type="ECO:0000313" key="2">
    <source>
        <dbReference type="Proteomes" id="UP000282837"/>
    </source>
</evidence>
<evidence type="ECO:0000313" key="1">
    <source>
        <dbReference type="EMBL" id="RVU04119.1"/>
    </source>
</evidence>
<reference evidence="1 2" key="1">
    <citation type="submission" date="2019-01" db="EMBL/GenBank/DDBJ databases">
        <authorList>
            <person name="Chen W.-M."/>
        </authorList>
    </citation>
    <scope>NUCLEOTIDE SEQUENCE [LARGE SCALE GENOMIC DNA]</scope>
    <source>
        <strain evidence="1 2">FSY-9</strain>
    </source>
</reference>
<name>A0A3S2V5K0_9SPHN</name>
<keyword evidence="2" id="KW-1185">Reference proteome</keyword>
<proteinExistence type="predicted"/>
<gene>
    <name evidence="1" type="ORF">EOE18_13185</name>
</gene>